<dbReference type="OrthoDB" id="376542at2157"/>
<dbReference type="STRING" id="1609559.TQ32_07015"/>
<reference evidence="2" key="1">
    <citation type="submission" date="2015-02" db="EMBL/GenBank/DDBJ databases">
        <title>Pyrococcus kukulkanii sp. nov., a novel hyperthermophilic archaeon isolated from a deep-sea hydrothermal vent at the Guaymas Basin.</title>
        <authorList>
            <person name="Oger P.M."/>
            <person name="Callac N."/>
            <person name="Jebbar M."/>
            <person name="Godfroy A."/>
        </authorList>
    </citation>
    <scope>NUCLEOTIDE SEQUENCE [LARGE SCALE GENOMIC DNA]</scope>
    <source>
        <strain evidence="2">NCB100</strain>
    </source>
</reference>
<dbReference type="AlphaFoldDB" id="A0A127BA97"/>
<accession>A0A127BA97</accession>
<dbReference type="GeneID" id="28491572"/>
<evidence type="ECO:0000313" key="2">
    <source>
        <dbReference type="Proteomes" id="UP000070587"/>
    </source>
</evidence>
<dbReference type="Proteomes" id="UP000070587">
    <property type="component" value="Chromosome"/>
</dbReference>
<reference evidence="1 2" key="2">
    <citation type="journal article" date="2016" name="Int. J. Syst. Evol. Microbiol.">
        <title>Pyrococcus kukulkanii sp. nov., a hyperthermophilic, piezophilic archaeon isolated from a deep-sea hydrothermal vent.</title>
        <authorList>
            <person name="Callac N."/>
            <person name="Oger P."/>
            <person name="Lesongeur F."/>
            <person name="Rattray J.E."/>
            <person name="Vannier P."/>
            <person name="Michoud G."/>
            <person name="Beauverger M."/>
            <person name="Gayet N."/>
            <person name="Rouxel O."/>
            <person name="Jebbar M."/>
            <person name="Godfroy A."/>
        </authorList>
    </citation>
    <scope>NUCLEOTIDE SEQUENCE [LARGE SCALE GENOMIC DNA]</scope>
    <source>
        <strain evidence="1 2">NCB100</strain>
    </source>
</reference>
<evidence type="ECO:0000313" key="1">
    <source>
        <dbReference type="EMBL" id="AMM54253.1"/>
    </source>
</evidence>
<dbReference type="PATRIC" id="fig|1609559.3.peg.1477"/>
<protein>
    <submittedName>
        <fullName evidence="1">Uncharacterized protein</fullName>
    </submittedName>
</protein>
<organism evidence="1 2">
    <name type="scientific">Pyrococcus kukulkanii</name>
    <dbReference type="NCBI Taxonomy" id="1609559"/>
    <lineage>
        <taxon>Archaea</taxon>
        <taxon>Methanobacteriati</taxon>
        <taxon>Methanobacteriota</taxon>
        <taxon>Thermococci</taxon>
        <taxon>Thermococcales</taxon>
        <taxon>Thermococcaceae</taxon>
        <taxon>Pyrococcus</taxon>
    </lineage>
</organism>
<dbReference type="RefSeq" id="WP_068322773.1">
    <property type="nucleotide sequence ID" value="NZ_CP010835.1"/>
</dbReference>
<dbReference type="EMBL" id="CP010835">
    <property type="protein sequence ID" value="AMM54253.1"/>
    <property type="molecule type" value="Genomic_DNA"/>
</dbReference>
<gene>
    <name evidence="1" type="ORF">TQ32_07015</name>
</gene>
<sequence length="173" mass="19834">MRGDFTYYYILDTDHSLFVVLEVSDIEGDITCSAIATKLRKEDAEKLYELAKNLPRSILVDFNIAINLRDPDVILEVIDTWEEHEKELRELYNYIKDVKGEETTIIPVFPSPALDLLPLGNDILAIDITNLFLYNLKSGDLGENKSEIQKILGREVNKVEEVIELLRCCDVQD</sequence>
<proteinExistence type="predicted"/>
<name>A0A127BA97_9EURY</name>
<dbReference type="KEGG" id="pyc:TQ32_07015"/>